<dbReference type="EMBL" id="RJKE01000001">
    <property type="protein sequence ID" value="ROO84425.1"/>
    <property type="molecule type" value="Genomic_DNA"/>
</dbReference>
<proteinExistence type="predicted"/>
<comment type="subcellular location">
    <subcellularLocation>
        <location evidence="1">Golgi apparatus membrane</location>
        <topology evidence="1">Peripheral membrane protein</topology>
        <orientation evidence="1">Cytoplasmic side</orientation>
    </subcellularLocation>
</comment>
<dbReference type="OrthoDB" id="4717569at2"/>
<keyword evidence="3" id="KW-0446">Lipid-binding</keyword>
<keyword evidence="2" id="KW-0333">Golgi apparatus</keyword>
<evidence type="ECO:0000256" key="3">
    <source>
        <dbReference type="ARBA" id="ARBA00023121"/>
    </source>
</evidence>
<organism evidence="5 6">
    <name type="scientific">Actinocorallia herbida</name>
    <dbReference type="NCBI Taxonomy" id="58109"/>
    <lineage>
        <taxon>Bacteria</taxon>
        <taxon>Bacillati</taxon>
        <taxon>Actinomycetota</taxon>
        <taxon>Actinomycetes</taxon>
        <taxon>Streptosporangiales</taxon>
        <taxon>Thermomonosporaceae</taxon>
        <taxon>Actinocorallia</taxon>
    </lineage>
</organism>
<accession>A0A3N1CT78</accession>
<sequence length="209" mass="22522">MKQPESLPQRMYLLALDPATGRTVSKSYLRPLVRSAALTELYLSGHLRDESGRPAVEVAGPCGDPVLAGILEEIGAGRPRKWQHWVGRRGKESADAVLDQLVQGGLLKAESRKVLGLFPTTRHTLRDPRVRTRLVSIVAAVLRDPVGRVDPADAALVSLSVLGRLHKVVPKAKHKEHKQKIKALTEVTGPAAPALKKTLDSQDAAVAAG</sequence>
<evidence type="ECO:0000256" key="4">
    <source>
        <dbReference type="ARBA" id="ARBA00023136"/>
    </source>
</evidence>
<evidence type="ECO:0000256" key="2">
    <source>
        <dbReference type="ARBA" id="ARBA00023034"/>
    </source>
</evidence>
<dbReference type="RefSeq" id="WP_123664048.1">
    <property type="nucleotide sequence ID" value="NZ_RJKE01000001.1"/>
</dbReference>
<keyword evidence="4" id="KW-0472">Membrane</keyword>
<dbReference type="Pfam" id="PF05719">
    <property type="entry name" value="GPP34"/>
    <property type="match status" value="1"/>
</dbReference>
<reference evidence="5 6" key="1">
    <citation type="submission" date="2018-11" db="EMBL/GenBank/DDBJ databases">
        <title>Sequencing the genomes of 1000 actinobacteria strains.</title>
        <authorList>
            <person name="Klenk H.-P."/>
        </authorList>
    </citation>
    <scope>NUCLEOTIDE SEQUENCE [LARGE SCALE GENOMIC DNA]</scope>
    <source>
        <strain evidence="5 6">DSM 44254</strain>
    </source>
</reference>
<protein>
    <submittedName>
        <fullName evidence="5">Golgi phosphoprotein 3 GPP34</fullName>
    </submittedName>
</protein>
<dbReference type="GO" id="GO:0070273">
    <property type="term" value="F:phosphatidylinositol-4-phosphate binding"/>
    <property type="evidence" value="ECO:0007669"/>
    <property type="project" value="InterPro"/>
</dbReference>
<evidence type="ECO:0000313" key="5">
    <source>
        <dbReference type="EMBL" id="ROO84425.1"/>
    </source>
</evidence>
<evidence type="ECO:0000256" key="1">
    <source>
        <dbReference type="ARBA" id="ARBA00004255"/>
    </source>
</evidence>
<keyword evidence="6" id="KW-1185">Reference proteome</keyword>
<dbReference type="AlphaFoldDB" id="A0A3N1CT78"/>
<evidence type="ECO:0000313" key="6">
    <source>
        <dbReference type="Proteomes" id="UP000272400"/>
    </source>
</evidence>
<gene>
    <name evidence="5" type="ORF">EDD29_1948</name>
</gene>
<dbReference type="InterPro" id="IPR038261">
    <property type="entry name" value="GPP34-like_sf"/>
</dbReference>
<dbReference type="Gene3D" id="1.10.3630.10">
    <property type="entry name" value="yeast vps74-n-term truncation variant domain like"/>
    <property type="match status" value="1"/>
</dbReference>
<dbReference type="GO" id="GO:0012505">
    <property type="term" value="C:endomembrane system"/>
    <property type="evidence" value="ECO:0007669"/>
    <property type="project" value="UniProtKB-ARBA"/>
</dbReference>
<name>A0A3N1CT78_9ACTN</name>
<dbReference type="Proteomes" id="UP000272400">
    <property type="component" value="Unassembled WGS sequence"/>
</dbReference>
<dbReference type="InterPro" id="IPR008628">
    <property type="entry name" value="GPP34-like"/>
</dbReference>
<dbReference type="GO" id="GO:0005737">
    <property type="term" value="C:cytoplasm"/>
    <property type="evidence" value="ECO:0007669"/>
    <property type="project" value="UniProtKB-ARBA"/>
</dbReference>
<comment type="caution">
    <text evidence="5">The sequence shown here is derived from an EMBL/GenBank/DDBJ whole genome shotgun (WGS) entry which is preliminary data.</text>
</comment>